<dbReference type="EMBL" id="JAGGLL010000001">
    <property type="protein sequence ID" value="MBP2020411.1"/>
    <property type="molecule type" value="Genomic_DNA"/>
</dbReference>
<dbReference type="Pfam" id="PF00266">
    <property type="entry name" value="Aminotran_5"/>
    <property type="match status" value="1"/>
</dbReference>
<dbReference type="RefSeq" id="WP_021284372.1">
    <property type="nucleotide sequence ID" value="NZ_JAGGLL010000001.1"/>
</dbReference>
<evidence type="ECO:0000313" key="8">
    <source>
        <dbReference type="Proteomes" id="UP001519308"/>
    </source>
</evidence>
<protein>
    <submittedName>
        <fullName evidence="7">Selenocysteine lyase/cysteine desulfurase</fullName>
    </submittedName>
</protein>
<comment type="caution">
    <text evidence="7">The sequence shown here is derived from an EMBL/GenBank/DDBJ whole genome shotgun (WGS) entry which is preliminary data.</text>
</comment>
<dbReference type="Proteomes" id="UP001519308">
    <property type="component" value="Unassembled WGS sequence"/>
</dbReference>
<dbReference type="InterPro" id="IPR015421">
    <property type="entry name" value="PyrdxlP-dep_Trfase_major"/>
</dbReference>
<dbReference type="PANTHER" id="PTHR43586">
    <property type="entry name" value="CYSTEINE DESULFURASE"/>
    <property type="match status" value="1"/>
</dbReference>
<dbReference type="PROSITE" id="PS00595">
    <property type="entry name" value="AA_TRANSFER_CLASS_5"/>
    <property type="match status" value="1"/>
</dbReference>
<dbReference type="InterPro" id="IPR000192">
    <property type="entry name" value="Aminotrans_V_dom"/>
</dbReference>
<dbReference type="Gene3D" id="3.40.640.10">
    <property type="entry name" value="Type I PLP-dependent aspartate aminotransferase-like (Major domain)"/>
    <property type="match status" value="1"/>
</dbReference>
<evidence type="ECO:0000256" key="4">
    <source>
        <dbReference type="ARBA" id="ARBA00050776"/>
    </source>
</evidence>
<keyword evidence="3" id="KW-0663">Pyridoxal phosphate</keyword>
<evidence type="ECO:0000259" key="6">
    <source>
        <dbReference type="Pfam" id="PF00266"/>
    </source>
</evidence>
<dbReference type="GO" id="GO:0016829">
    <property type="term" value="F:lyase activity"/>
    <property type="evidence" value="ECO:0007669"/>
    <property type="project" value="UniProtKB-KW"/>
</dbReference>
<evidence type="ECO:0000256" key="1">
    <source>
        <dbReference type="ARBA" id="ARBA00001933"/>
    </source>
</evidence>
<comment type="catalytic activity">
    <reaction evidence="4">
        <text>(sulfur carrier)-H + L-cysteine = (sulfur carrier)-SH + L-alanine</text>
        <dbReference type="Rhea" id="RHEA:43892"/>
        <dbReference type="Rhea" id="RHEA-COMP:14737"/>
        <dbReference type="Rhea" id="RHEA-COMP:14739"/>
        <dbReference type="ChEBI" id="CHEBI:29917"/>
        <dbReference type="ChEBI" id="CHEBI:35235"/>
        <dbReference type="ChEBI" id="CHEBI:57972"/>
        <dbReference type="ChEBI" id="CHEBI:64428"/>
        <dbReference type="EC" id="2.8.1.7"/>
    </reaction>
</comment>
<evidence type="ECO:0000256" key="2">
    <source>
        <dbReference type="ARBA" id="ARBA00010447"/>
    </source>
</evidence>
<dbReference type="InterPro" id="IPR015424">
    <property type="entry name" value="PyrdxlP-dep_Trfase"/>
</dbReference>
<dbReference type="Gene3D" id="3.90.1150.10">
    <property type="entry name" value="Aspartate Aminotransferase, domain 1"/>
    <property type="match status" value="1"/>
</dbReference>
<dbReference type="InterPro" id="IPR020578">
    <property type="entry name" value="Aminotrans_V_PyrdxlP_BS"/>
</dbReference>
<name>A0ABS4JY17_9CLOT</name>
<proteinExistence type="inferred from homology"/>
<feature type="domain" description="Aminotransferase class V" evidence="6">
    <location>
        <begin position="32"/>
        <end position="423"/>
    </location>
</feature>
<evidence type="ECO:0000256" key="5">
    <source>
        <dbReference type="RuleBase" id="RU004504"/>
    </source>
</evidence>
<sequence>MSSFIDDTQYRDLIMGLNNKVHLTDEKLITGINFDNAATTPPLKCVVEDIIKFCPWYSSIHRGEGYKSQLSTSLYEESRKIIGQFVGYDENNMEVIYVKNTTEAINKLANILCCGKRSNSIVLSTSMEHHSNDLPWRYNYSLDYIEVDDEGRLDIEDLKSKLERYNGSVALVTVTGASNVTGHKNPIYHIAKLAHRYGAKILVDGAQLVPHAHFDMKPFYSEDHIDFVAFSGHKMYAPFGTGVLIGSKEVFNQCGPDYVGGGTISFVSHDLVKWAASPDRHEAGSPNVIGSVALSCAVEKLRELGMDNIDRHERALTKYATENLMRIPSVILYGDYMNYKDKVSIIPFNIEGIHHATLAKMLSYEFGIAVRSGCFCAQPYMQKLLHATPEMIKENIDAPKEKMPGTVRISFGMYNTFYEIDRFLNAIYKIVMNKTYYLNKYNYVDYKLV</sequence>
<keyword evidence="7" id="KW-0456">Lyase</keyword>
<dbReference type="SUPFAM" id="SSF53383">
    <property type="entry name" value="PLP-dependent transferases"/>
    <property type="match status" value="1"/>
</dbReference>
<comment type="cofactor">
    <cofactor evidence="1 5">
        <name>pyridoxal 5'-phosphate</name>
        <dbReference type="ChEBI" id="CHEBI:597326"/>
    </cofactor>
</comment>
<gene>
    <name evidence="7" type="ORF">J2Z44_000192</name>
</gene>
<dbReference type="PANTHER" id="PTHR43586:SF8">
    <property type="entry name" value="CYSTEINE DESULFURASE 1, CHLOROPLASTIC"/>
    <property type="match status" value="1"/>
</dbReference>
<reference evidence="7 8" key="1">
    <citation type="submission" date="2021-03" db="EMBL/GenBank/DDBJ databases">
        <title>Genomic Encyclopedia of Type Strains, Phase IV (KMG-IV): sequencing the most valuable type-strain genomes for metagenomic binning, comparative biology and taxonomic classification.</title>
        <authorList>
            <person name="Goeker M."/>
        </authorList>
    </citation>
    <scope>NUCLEOTIDE SEQUENCE [LARGE SCALE GENOMIC DNA]</scope>
    <source>
        <strain evidence="7 8">DSM 28650</strain>
    </source>
</reference>
<organism evidence="7 8">
    <name type="scientific">Clostridium punense</name>
    <dbReference type="NCBI Taxonomy" id="1054297"/>
    <lineage>
        <taxon>Bacteria</taxon>
        <taxon>Bacillati</taxon>
        <taxon>Bacillota</taxon>
        <taxon>Clostridia</taxon>
        <taxon>Eubacteriales</taxon>
        <taxon>Clostridiaceae</taxon>
        <taxon>Clostridium</taxon>
    </lineage>
</organism>
<comment type="similarity">
    <text evidence="2">Belongs to the class-V pyridoxal-phosphate-dependent aminotransferase family. Csd subfamily.</text>
</comment>
<dbReference type="InterPro" id="IPR015422">
    <property type="entry name" value="PyrdxlP-dep_Trfase_small"/>
</dbReference>
<accession>A0ABS4JY17</accession>
<evidence type="ECO:0000256" key="3">
    <source>
        <dbReference type="ARBA" id="ARBA00022898"/>
    </source>
</evidence>
<keyword evidence="8" id="KW-1185">Reference proteome</keyword>
<evidence type="ECO:0000313" key="7">
    <source>
        <dbReference type="EMBL" id="MBP2020411.1"/>
    </source>
</evidence>